<dbReference type="GO" id="GO:0008270">
    <property type="term" value="F:zinc ion binding"/>
    <property type="evidence" value="ECO:0007669"/>
    <property type="project" value="UniProtKB-KW"/>
</dbReference>
<dbReference type="STRING" id="45607.A0A2T0FI34"/>
<dbReference type="AlphaFoldDB" id="A0A2T0FI34"/>
<evidence type="ECO:0000259" key="10">
    <source>
        <dbReference type="PROSITE" id="PS51061"/>
    </source>
</evidence>
<evidence type="ECO:0000313" key="12">
    <source>
        <dbReference type="Proteomes" id="UP000238350"/>
    </source>
</evidence>
<keyword evidence="5" id="KW-0863">Zinc-finger</keyword>
<dbReference type="GO" id="GO:0000981">
    <property type="term" value="F:DNA-binding transcription factor activity, RNA polymerase II-specific"/>
    <property type="evidence" value="ECO:0007669"/>
    <property type="project" value="TreeGrafter"/>
</dbReference>
<dbReference type="Gene3D" id="3.30.1370.50">
    <property type="entry name" value="R3H-like domain"/>
    <property type="match status" value="1"/>
</dbReference>
<keyword evidence="8" id="KW-0804">Transcription</keyword>
<evidence type="ECO:0000313" key="11">
    <source>
        <dbReference type="EMBL" id="PRT54650.1"/>
    </source>
</evidence>
<dbReference type="GO" id="GO:0000977">
    <property type="term" value="F:RNA polymerase II transcription regulatory region sequence-specific DNA binding"/>
    <property type="evidence" value="ECO:0007669"/>
    <property type="project" value="TreeGrafter"/>
</dbReference>
<dbReference type="SMART" id="SM00438">
    <property type="entry name" value="ZnF_NFX"/>
    <property type="match status" value="5"/>
</dbReference>
<evidence type="ECO:0000256" key="9">
    <source>
        <dbReference type="ARBA" id="ARBA00023242"/>
    </source>
</evidence>
<dbReference type="SMART" id="SM00393">
    <property type="entry name" value="R3H"/>
    <property type="match status" value="1"/>
</dbReference>
<organism evidence="11 12">
    <name type="scientific">Wickerhamiella sorbophila</name>
    <dbReference type="NCBI Taxonomy" id="45607"/>
    <lineage>
        <taxon>Eukaryota</taxon>
        <taxon>Fungi</taxon>
        <taxon>Dikarya</taxon>
        <taxon>Ascomycota</taxon>
        <taxon>Saccharomycotina</taxon>
        <taxon>Dipodascomycetes</taxon>
        <taxon>Dipodascales</taxon>
        <taxon>Trichomonascaceae</taxon>
        <taxon>Wickerhamiella</taxon>
    </lineage>
</organism>
<evidence type="ECO:0000256" key="4">
    <source>
        <dbReference type="ARBA" id="ARBA00022737"/>
    </source>
</evidence>
<evidence type="ECO:0000256" key="8">
    <source>
        <dbReference type="ARBA" id="ARBA00023163"/>
    </source>
</evidence>
<dbReference type="GO" id="GO:0000122">
    <property type="term" value="P:negative regulation of transcription by RNA polymerase II"/>
    <property type="evidence" value="ECO:0007669"/>
    <property type="project" value="TreeGrafter"/>
</dbReference>
<keyword evidence="6" id="KW-0862">Zinc</keyword>
<dbReference type="Pfam" id="PF01422">
    <property type="entry name" value="zf-NF-X1"/>
    <property type="match status" value="3"/>
</dbReference>
<dbReference type="InterPro" id="IPR000967">
    <property type="entry name" value="Znf_NFX1"/>
</dbReference>
<dbReference type="InterPro" id="IPR036867">
    <property type="entry name" value="R3H_dom_sf"/>
</dbReference>
<dbReference type="RefSeq" id="XP_024664595.1">
    <property type="nucleotide sequence ID" value="XM_024808827.1"/>
</dbReference>
<feature type="domain" description="R3H" evidence="10">
    <location>
        <begin position="265"/>
        <end position="327"/>
    </location>
</feature>
<dbReference type="Pfam" id="PF01424">
    <property type="entry name" value="R3H"/>
    <property type="match status" value="1"/>
</dbReference>
<dbReference type="PROSITE" id="PS51061">
    <property type="entry name" value="R3H"/>
    <property type="match status" value="1"/>
</dbReference>
<evidence type="ECO:0000256" key="3">
    <source>
        <dbReference type="ARBA" id="ARBA00022723"/>
    </source>
</evidence>
<comment type="subcellular location">
    <subcellularLocation>
        <location evidence="1">Nucleus</location>
    </subcellularLocation>
</comment>
<evidence type="ECO:0000256" key="1">
    <source>
        <dbReference type="ARBA" id="ARBA00004123"/>
    </source>
</evidence>
<accession>A0A2T0FI34</accession>
<dbReference type="GO" id="GO:0005634">
    <property type="term" value="C:nucleus"/>
    <property type="evidence" value="ECO:0007669"/>
    <property type="project" value="UniProtKB-SubCell"/>
</dbReference>
<comment type="caution">
    <text evidence="11">The sequence shown here is derived from an EMBL/GenBank/DDBJ whole genome shotgun (WGS) entry which is preliminary data.</text>
</comment>
<dbReference type="EMBL" id="NDIQ01000021">
    <property type="protein sequence ID" value="PRT54650.1"/>
    <property type="molecule type" value="Genomic_DNA"/>
</dbReference>
<keyword evidence="4" id="KW-0677">Repeat</keyword>
<keyword evidence="7" id="KW-0805">Transcription regulation</keyword>
<dbReference type="GeneID" id="36516018"/>
<sequence>MLLCTRHKCEKLCCPFSNSQSSKKGRKRVTLEDIMSDMSLSEEEMAAHMCTKTCDRLLGCGKHRCRQLCHPGSCPPCLRSSSEDYICSCGKTHVLAPIRCGTKIPDCTAQCHRPRACGHKSLHRCHDDSKQCPPCTQTVFRPCVCGKNKVPVPCTSTTARHCVHECGKVLDCGHQCRIVCHEGDCPPCSSLCLKTFPCGHQHTEKCHLDSPCGECTEALTAFCRCGHLACRYKCGEDVEVFCNETCFNTEPPYADILLHMYEAHPAWCRIIEDEVRQFVISEDRRHWFKPMKKPKRRFVHYLIEHYGLQGTSMDYGPNRAVMATKTAACWLPQTRLARAIRLARLHGVPISADVGDSDEFDSN</sequence>
<dbReference type="SUPFAM" id="SSF82708">
    <property type="entry name" value="R3H domain"/>
    <property type="match status" value="1"/>
</dbReference>
<comment type="similarity">
    <text evidence="2">Belongs to the NFX1 family.</text>
</comment>
<evidence type="ECO:0000256" key="5">
    <source>
        <dbReference type="ARBA" id="ARBA00022771"/>
    </source>
</evidence>
<dbReference type="CDD" id="cd06008">
    <property type="entry name" value="NF-X1-zinc-finger"/>
    <property type="match status" value="3"/>
</dbReference>
<reference evidence="11 12" key="1">
    <citation type="submission" date="2017-04" db="EMBL/GenBank/DDBJ databases">
        <title>Genome sequencing of [Candida] sorbophila.</title>
        <authorList>
            <person name="Ahn J.O."/>
        </authorList>
    </citation>
    <scope>NUCLEOTIDE SEQUENCE [LARGE SCALE GENOMIC DNA]</scope>
    <source>
        <strain evidence="11 12">DS02</strain>
    </source>
</reference>
<protein>
    <submittedName>
        <fullName evidence="11">FKBP12-associated protein 1</fullName>
    </submittedName>
</protein>
<keyword evidence="12" id="KW-1185">Reference proteome</keyword>
<keyword evidence="9" id="KW-0539">Nucleus</keyword>
<name>A0A2T0FI34_9ASCO</name>
<dbReference type="Proteomes" id="UP000238350">
    <property type="component" value="Unassembled WGS sequence"/>
</dbReference>
<dbReference type="PANTHER" id="PTHR12360">
    <property type="entry name" value="NUCLEAR TRANSCRIPTION FACTOR, X-BOX BINDING 1 NFX1"/>
    <property type="match status" value="1"/>
</dbReference>
<proteinExistence type="inferred from homology"/>
<keyword evidence="3" id="KW-0479">Metal-binding</keyword>
<gene>
    <name evidence="11" type="ORF">B9G98_02270</name>
</gene>
<dbReference type="OrthoDB" id="6512771at2759"/>
<evidence type="ECO:0000256" key="7">
    <source>
        <dbReference type="ARBA" id="ARBA00023015"/>
    </source>
</evidence>
<dbReference type="InterPro" id="IPR001374">
    <property type="entry name" value="R3H_dom"/>
</dbReference>
<dbReference type="PANTHER" id="PTHR12360:SF12">
    <property type="entry name" value="TRANSCRIPTIONAL REPRESSOR NF-X1"/>
    <property type="match status" value="1"/>
</dbReference>
<evidence type="ECO:0000256" key="6">
    <source>
        <dbReference type="ARBA" id="ARBA00022833"/>
    </source>
</evidence>
<dbReference type="InterPro" id="IPR034078">
    <property type="entry name" value="NFX1_fam"/>
</dbReference>
<evidence type="ECO:0000256" key="2">
    <source>
        <dbReference type="ARBA" id="ARBA00007269"/>
    </source>
</evidence>